<protein>
    <submittedName>
        <fullName evidence="2">LANO_0H24300g1_1</fullName>
    </submittedName>
</protein>
<feature type="compositionally biased region" description="Acidic residues" evidence="1">
    <location>
        <begin position="28"/>
        <end position="49"/>
    </location>
</feature>
<organism evidence="2 3">
    <name type="scientific">Lachancea nothofagi CBS 11611</name>
    <dbReference type="NCBI Taxonomy" id="1266666"/>
    <lineage>
        <taxon>Eukaryota</taxon>
        <taxon>Fungi</taxon>
        <taxon>Dikarya</taxon>
        <taxon>Ascomycota</taxon>
        <taxon>Saccharomycotina</taxon>
        <taxon>Saccharomycetes</taxon>
        <taxon>Saccharomycetales</taxon>
        <taxon>Saccharomycetaceae</taxon>
        <taxon>Lachancea</taxon>
    </lineage>
</organism>
<dbReference type="Pfam" id="PF08297">
    <property type="entry name" value="U3_snoRNA_assoc"/>
    <property type="match status" value="1"/>
</dbReference>
<name>A0A1G4KNS2_9SACH</name>
<dbReference type="OrthoDB" id="4096107at2759"/>
<evidence type="ECO:0000256" key="1">
    <source>
        <dbReference type="SAM" id="MobiDB-lite"/>
    </source>
</evidence>
<dbReference type="Proteomes" id="UP000189911">
    <property type="component" value="Chromosome H"/>
</dbReference>
<dbReference type="InterPro" id="IPR013268">
    <property type="entry name" value="UTP16"/>
</dbReference>
<sequence>MAASTKHRKFDEEEEALKDVPADIPENNLEEDSSDEDSASDDEAPEEEGVSGAKTYVEKQESVRRKAAEREQELIKEKRRKQNQKFAEQQDQKRTKEMQEFESQLKLRELDNVQGSDEESLPEELPEDFFENLDEQDTNQITTKPSHVNFNDIDENYTAEIKEELKKQKKKTLRQLRKTNVKRGPVRVNLLASVVTSRSSAPQKDGTVLNKKDKWLKRKSLARK</sequence>
<accession>A0A1G4KNS2</accession>
<keyword evidence="3" id="KW-1185">Reference proteome</keyword>
<gene>
    <name evidence="2" type="ORF">LANO_0H24300G</name>
</gene>
<feature type="region of interest" description="Disordered" evidence="1">
    <location>
        <begin position="1"/>
        <end position="101"/>
    </location>
</feature>
<feature type="compositionally biased region" description="Basic and acidic residues" evidence="1">
    <location>
        <begin position="56"/>
        <end position="76"/>
    </location>
</feature>
<dbReference type="GO" id="GO:0030515">
    <property type="term" value="F:snoRNA binding"/>
    <property type="evidence" value="ECO:0007669"/>
    <property type="project" value="InterPro"/>
</dbReference>
<dbReference type="EMBL" id="LT598447">
    <property type="protein sequence ID" value="SCV06200.1"/>
    <property type="molecule type" value="Genomic_DNA"/>
</dbReference>
<evidence type="ECO:0000313" key="2">
    <source>
        <dbReference type="EMBL" id="SCV06200.1"/>
    </source>
</evidence>
<evidence type="ECO:0000313" key="3">
    <source>
        <dbReference type="Proteomes" id="UP000189911"/>
    </source>
</evidence>
<proteinExistence type="predicted"/>
<dbReference type="GO" id="GO:0006364">
    <property type="term" value="P:rRNA processing"/>
    <property type="evidence" value="ECO:0007669"/>
    <property type="project" value="InterPro"/>
</dbReference>
<reference evidence="3" key="1">
    <citation type="submission" date="2016-03" db="EMBL/GenBank/DDBJ databases">
        <authorList>
            <person name="Devillers Hugo."/>
        </authorList>
    </citation>
    <scope>NUCLEOTIDE SEQUENCE [LARGE SCALE GENOMIC DNA]</scope>
</reference>
<feature type="compositionally biased region" description="Basic and acidic residues" evidence="1">
    <location>
        <begin position="88"/>
        <end position="101"/>
    </location>
</feature>
<dbReference type="AlphaFoldDB" id="A0A1G4KNS2"/>